<evidence type="ECO:0000313" key="9">
    <source>
        <dbReference type="EMBL" id="KUG19343.1"/>
    </source>
</evidence>
<gene>
    <name evidence="9" type="ORF">ASZ90_010948</name>
</gene>
<evidence type="ECO:0000256" key="7">
    <source>
        <dbReference type="ARBA" id="ARBA00023136"/>
    </source>
</evidence>
<feature type="transmembrane region" description="Helical" evidence="8">
    <location>
        <begin position="72"/>
        <end position="97"/>
    </location>
</feature>
<feature type="transmembrane region" description="Helical" evidence="8">
    <location>
        <begin position="175"/>
        <end position="198"/>
    </location>
</feature>
<feature type="transmembrane region" description="Helical" evidence="8">
    <location>
        <begin position="30"/>
        <end position="52"/>
    </location>
</feature>
<feature type="transmembrane region" description="Helical" evidence="8">
    <location>
        <begin position="307"/>
        <end position="327"/>
    </location>
</feature>
<dbReference type="Gene3D" id="1.10.3470.10">
    <property type="entry name" value="ABC transporter involved in vitamin B12 uptake, BtuC"/>
    <property type="match status" value="1"/>
</dbReference>
<keyword evidence="5 8" id="KW-0812">Transmembrane</keyword>
<name>A0A0W8FEN5_9ZZZZ</name>
<feature type="transmembrane region" description="Helical" evidence="8">
    <location>
        <begin position="109"/>
        <end position="142"/>
    </location>
</feature>
<dbReference type="PANTHER" id="PTHR30472">
    <property type="entry name" value="FERRIC ENTEROBACTIN TRANSPORT SYSTEM PERMEASE PROTEIN"/>
    <property type="match status" value="1"/>
</dbReference>
<dbReference type="SUPFAM" id="SSF81345">
    <property type="entry name" value="ABC transporter involved in vitamin B12 uptake, BtuC"/>
    <property type="match status" value="1"/>
</dbReference>
<feature type="transmembrane region" description="Helical" evidence="8">
    <location>
        <begin position="218"/>
        <end position="239"/>
    </location>
</feature>
<evidence type="ECO:0000256" key="8">
    <source>
        <dbReference type="SAM" id="Phobius"/>
    </source>
</evidence>
<evidence type="ECO:0000256" key="5">
    <source>
        <dbReference type="ARBA" id="ARBA00022692"/>
    </source>
</evidence>
<comment type="subcellular location">
    <subcellularLocation>
        <location evidence="1">Cell membrane</location>
        <topology evidence="1">Multi-pass membrane protein</topology>
    </subcellularLocation>
</comment>
<organism evidence="9">
    <name type="scientific">hydrocarbon metagenome</name>
    <dbReference type="NCBI Taxonomy" id="938273"/>
    <lineage>
        <taxon>unclassified sequences</taxon>
        <taxon>metagenomes</taxon>
        <taxon>ecological metagenomes</taxon>
    </lineage>
</organism>
<feature type="transmembrane region" description="Helical" evidence="8">
    <location>
        <begin position="266"/>
        <end position="287"/>
    </location>
</feature>
<evidence type="ECO:0000256" key="1">
    <source>
        <dbReference type="ARBA" id="ARBA00004651"/>
    </source>
</evidence>
<comment type="similarity">
    <text evidence="2">Belongs to the binding-protein-dependent transport system permease family. FecCD subfamily.</text>
</comment>
<reference evidence="9" key="1">
    <citation type="journal article" date="2015" name="Proc. Natl. Acad. Sci. U.S.A.">
        <title>Networks of energetic and metabolic interactions define dynamics in microbial communities.</title>
        <authorList>
            <person name="Embree M."/>
            <person name="Liu J.K."/>
            <person name="Al-Bassam M.M."/>
            <person name="Zengler K."/>
        </authorList>
    </citation>
    <scope>NUCLEOTIDE SEQUENCE</scope>
</reference>
<evidence type="ECO:0000256" key="2">
    <source>
        <dbReference type="ARBA" id="ARBA00007935"/>
    </source>
</evidence>
<evidence type="ECO:0000256" key="6">
    <source>
        <dbReference type="ARBA" id="ARBA00022989"/>
    </source>
</evidence>
<dbReference type="GO" id="GO:0022857">
    <property type="term" value="F:transmembrane transporter activity"/>
    <property type="evidence" value="ECO:0007669"/>
    <property type="project" value="InterPro"/>
</dbReference>
<dbReference type="CDD" id="cd06550">
    <property type="entry name" value="TM_ABC_iron-siderophores_like"/>
    <property type="match status" value="1"/>
</dbReference>
<dbReference type="AlphaFoldDB" id="A0A0W8FEN5"/>
<accession>A0A0W8FEN5</accession>
<sequence length="366" mass="38642">MRERFRSLTAGPALALCIERFRKMTFGIPLALCVLGVLFVLDIMLGSVNIPLDSLLAIPTGGEVKETWATIFWYWRLPKAITAVFAGAALALSGLLMQTFFRNPLADPFILGISSGASVGVALVMMSAGFCGIGAVFAGLGFLGDVSIAFASVLGSLAVLLLILLISAKIQSSTTILVLGIMVSYISGAIVTILLQFADQSSMHSYSFWTFGSFSGVTWSQLPVLAFFLTAGFGVSFFLTKSLNALLLGEQYAVSMGMDYKKIKNAIIVNTAVMAGVVTAFCGPIGFLGVAVPHFCRSLFVTADHRILVPACVIVGGIIALATDIISHLPGTDLVLPLNAITALFGAPVVIWVIVRGTRFGRGVTT</sequence>
<dbReference type="GO" id="GO:0005886">
    <property type="term" value="C:plasma membrane"/>
    <property type="evidence" value="ECO:0007669"/>
    <property type="project" value="UniProtKB-SubCell"/>
</dbReference>
<keyword evidence="7 8" id="KW-0472">Membrane</keyword>
<evidence type="ECO:0000256" key="3">
    <source>
        <dbReference type="ARBA" id="ARBA00022448"/>
    </source>
</evidence>
<keyword evidence="3" id="KW-0813">Transport</keyword>
<comment type="caution">
    <text evidence="9">The sequence shown here is derived from an EMBL/GenBank/DDBJ whole genome shotgun (WGS) entry which is preliminary data.</text>
</comment>
<dbReference type="GO" id="GO:0033214">
    <property type="term" value="P:siderophore-iron import into cell"/>
    <property type="evidence" value="ECO:0007669"/>
    <property type="project" value="TreeGrafter"/>
</dbReference>
<evidence type="ECO:0000256" key="4">
    <source>
        <dbReference type="ARBA" id="ARBA00022475"/>
    </source>
</evidence>
<dbReference type="InterPro" id="IPR037294">
    <property type="entry name" value="ABC_BtuC-like"/>
</dbReference>
<keyword evidence="4" id="KW-1003">Cell membrane</keyword>
<dbReference type="PANTHER" id="PTHR30472:SF41">
    <property type="entry name" value="TRANSPORT SYSTEM PERMEASE PROTEIN"/>
    <property type="match status" value="1"/>
</dbReference>
<proteinExistence type="inferred from homology"/>
<dbReference type="InterPro" id="IPR000522">
    <property type="entry name" value="ABC_transptr_permease_BtuC"/>
</dbReference>
<dbReference type="Pfam" id="PF01032">
    <property type="entry name" value="FecCD"/>
    <property type="match status" value="1"/>
</dbReference>
<protein>
    <submittedName>
        <fullName evidence="9">Vitamin b12 abc transporter, permease component btuc</fullName>
    </submittedName>
</protein>
<dbReference type="EMBL" id="LNQE01001300">
    <property type="protein sequence ID" value="KUG19343.1"/>
    <property type="molecule type" value="Genomic_DNA"/>
</dbReference>
<feature type="transmembrane region" description="Helical" evidence="8">
    <location>
        <begin position="334"/>
        <end position="355"/>
    </location>
</feature>
<keyword evidence="6 8" id="KW-1133">Transmembrane helix</keyword>
<feature type="transmembrane region" description="Helical" evidence="8">
    <location>
        <begin position="148"/>
        <end position="168"/>
    </location>
</feature>